<evidence type="ECO:0000256" key="1">
    <source>
        <dbReference type="SAM" id="MobiDB-lite"/>
    </source>
</evidence>
<evidence type="ECO:0000313" key="2">
    <source>
        <dbReference type="EnsemblPlants" id="OGLUM04G04250.1"/>
    </source>
</evidence>
<dbReference type="HOGENOM" id="CLU_1311853_0_0_1"/>
<dbReference type="EnsemblPlants" id="OGLUM04G04250.1">
    <property type="protein sequence ID" value="OGLUM04G04250.1"/>
    <property type="gene ID" value="OGLUM04G04250"/>
</dbReference>
<feature type="compositionally biased region" description="Basic and acidic residues" evidence="1">
    <location>
        <begin position="90"/>
        <end position="107"/>
    </location>
</feature>
<sequence length="210" mass="22122">MAPEMSIGNMLADLSSVNGYHEGLPMVLAHIATYAALALPPTVDVRHHSHRGQEDLDHLASGGRPGPSMGESGREWRQWAQKRSVVGGSSHERARRPEVADPARADPPEAGDGDGGMGPRAAGGSGQQRWRATRKGARERGRQHVHDPTPGTLHRMDLALTIHPYADPASGALLHEDPALATLEGGLRGGSGAEDKVTWGGNDAAPRGFG</sequence>
<protein>
    <submittedName>
        <fullName evidence="2">Uncharacterized protein</fullName>
    </submittedName>
</protein>
<organism evidence="2">
    <name type="scientific">Oryza glumipatula</name>
    <dbReference type="NCBI Taxonomy" id="40148"/>
    <lineage>
        <taxon>Eukaryota</taxon>
        <taxon>Viridiplantae</taxon>
        <taxon>Streptophyta</taxon>
        <taxon>Embryophyta</taxon>
        <taxon>Tracheophyta</taxon>
        <taxon>Spermatophyta</taxon>
        <taxon>Magnoliopsida</taxon>
        <taxon>Liliopsida</taxon>
        <taxon>Poales</taxon>
        <taxon>Poaceae</taxon>
        <taxon>BOP clade</taxon>
        <taxon>Oryzoideae</taxon>
        <taxon>Oryzeae</taxon>
        <taxon>Oryzinae</taxon>
        <taxon>Oryza</taxon>
    </lineage>
</organism>
<proteinExistence type="predicted"/>
<feature type="compositionally biased region" description="Basic and acidic residues" evidence="1">
    <location>
        <begin position="136"/>
        <end position="147"/>
    </location>
</feature>
<accession>A0A0D9ZHS0</accession>
<name>A0A0D9ZHS0_9ORYZ</name>
<feature type="region of interest" description="Disordered" evidence="1">
    <location>
        <begin position="185"/>
        <end position="210"/>
    </location>
</feature>
<dbReference type="Gramene" id="OGLUM04G04250.1">
    <property type="protein sequence ID" value="OGLUM04G04250.1"/>
    <property type="gene ID" value="OGLUM04G04250"/>
</dbReference>
<keyword evidence="3" id="KW-1185">Reference proteome</keyword>
<feature type="region of interest" description="Disordered" evidence="1">
    <location>
        <begin position="46"/>
        <end position="153"/>
    </location>
</feature>
<feature type="compositionally biased region" description="Gly residues" evidence="1">
    <location>
        <begin position="113"/>
        <end position="126"/>
    </location>
</feature>
<evidence type="ECO:0000313" key="3">
    <source>
        <dbReference type="Proteomes" id="UP000026961"/>
    </source>
</evidence>
<dbReference type="Proteomes" id="UP000026961">
    <property type="component" value="Chromosome 4"/>
</dbReference>
<reference evidence="2" key="2">
    <citation type="submission" date="2018-05" db="EMBL/GenBank/DDBJ databases">
        <title>OgluRS3 (Oryza glumaepatula Reference Sequence Version 3).</title>
        <authorList>
            <person name="Zhang J."/>
            <person name="Kudrna D."/>
            <person name="Lee S."/>
            <person name="Talag J."/>
            <person name="Welchert J."/>
            <person name="Wing R.A."/>
        </authorList>
    </citation>
    <scope>NUCLEOTIDE SEQUENCE [LARGE SCALE GENOMIC DNA]</scope>
</reference>
<reference evidence="2" key="1">
    <citation type="submission" date="2015-04" db="UniProtKB">
        <authorList>
            <consortium name="EnsemblPlants"/>
        </authorList>
    </citation>
    <scope>IDENTIFICATION</scope>
</reference>
<dbReference type="AlphaFoldDB" id="A0A0D9ZHS0"/>